<evidence type="ECO:0000313" key="3">
    <source>
        <dbReference type="Proteomes" id="UP000013940"/>
    </source>
</evidence>
<sequence>MIKGQGPFDPHACETSMNRQEALNILWKRLFLIFVLLLAASLVSVAMADGYTIPSVVFIAGNIGGYVGFHRQLSSLSEEEIIGLCSSWFSLVLPSFIGGILAGLLYILFISGVVQGELFPKIVADETCRYSENSFYVIFCQHAGGYAAYAKLLFWSFVAGFNQNYVVDLIDNIKGSQKTENQP</sequence>
<accession>A0A2C9EM19</accession>
<feature type="transmembrane region" description="Helical" evidence="1">
    <location>
        <begin position="81"/>
        <end position="109"/>
    </location>
</feature>
<organism evidence="2 3">
    <name type="scientific">Pseudomonas protegens (strain DSM 19095 / LMG 27888 / CFBP 6595 / CHA0)</name>
    <dbReference type="NCBI Taxonomy" id="1124983"/>
    <lineage>
        <taxon>Bacteria</taxon>
        <taxon>Pseudomonadati</taxon>
        <taxon>Pseudomonadota</taxon>
        <taxon>Gammaproteobacteria</taxon>
        <taxon>Pseudomonadales</taxon>
        <taxon>Pseudomonadaceae</taxon>
        <taxon>Pseudomonas</taxon>
    </lineage>
</organism>
<evidence type="ECO:0000313" key="2">
    <source>
        <dbReference type="EMBL" id="AGL84598.1"/>
    </source>
</evidence>
<gene>
    <name evidence="2" type="ORF">PFLCHA0_c28280</name>
</gene>
<keyword evidence="1" id="KW-0472">Membrane</keyword>
<proteinExistence type="predicted"/>
<protein>
    <submittedName>
        <fullName evidence="2">Uncharacterized protein</fullName>
    </submittedName>
</protein>
<dbReference type="EMBL" id="CP003190">
    <property type="protein sequence ID" value="AGL84598.1"/>
    <property type="molecule type" value="Genomic_DNA"/>
</dbReference>
<dbReference type="Proteomes" id="UP000013940">
    <property type="component" value="Chromosome"/>
</dbReference>
<dbReference type="KEGG" id="pprc:PFLCHA0_c28280"/>
<keyword evidence="1" id="KW-0812">Transmembrane</keyword>
<dbReference type="HOGENOM" id="CLU_121405_0_0_6"/>
<reference evidence="3" key="1">
    <citation type="journal article" date="2014" name="Genome Announc.">
        <title>Full-genome sequence of the plant growth-promoting bacterium Pseudomonas protegens CHA0.</title>
        <authorList>
            <person name="Jousset A."/>
            <person name="Schuldes J."/>
            <person name="Keel C."/>
            <person name="Maurhofer M."/>
            <person name="Daniel R."/>
            <person name="Scheu S."/>
            <person name="Thuermer A."/>
        </authorList>
    </citation>
    <scope>NUCLEOTIDE SEQUENCE [LARGE SCALE GENOMIC DNA]</scope>
    <source>
        <strain evidence="3">DSM 19095 / LMG 27888 / CFBP 6595 / CHA0</strain>
    </source>
</reference>
<dbReference type="eggNOG" id="ENOG5032XAV">
    <property type="taxonomic scope" value="Bacteria"/>
</dbReference>
<dbReference type="AlphaFoldDB" id="A0A2C9EM19"/>
<evidence type="ECO:0000256" key="1">
    <source>
        <dbReference type="SAM" id="Phobius"/>
    </source>
</evidence>
<feature type="transmembrane region" description="Helical" evidence="1">
    <location>
        <begin position="26"/>
        <end position="45"/>
    </location>
</feature>
<name>A0A2C9EM19_PSEPH</name>
<keyword evidence="1" id="KW-1133">Transmembrane helix</keyword>